<dbReference type="Pfam" id="PF00067">
    <property type="entry name" value="p450"/>
    <property type="match status" value="1"/>
</dbReference>
<keyword evidence="4 5" id="KW-0408">Iron</keyword>
<feature type="transmembrane region" description="Helical" evidence="7">
    <location>
        <begin position="20"/>
        <end position="42"/>
    </location>
</feature>
<dbReference type="PANTHER" id="PTHR24305">
    <property type="entry name" value="CYTOCHROME P450"/>
    <property type="match status" value="1"/>
</dbReference>
<evidence type="ECO:0000256" key="2">
    <source>
        <dbReference type="ARBA" id="ARBA00010617"/>
    </source>
</evidence>
<dbReference type="InterPro" id="IPR050121">
    <property type="entry name" value="Cytochrome_P450_monoxygenase"/>
</dbReference>
<dbReference type="GO" id="GO:0020037">
    <property type="term" value="F:heme binding"/>
    <property type="evidence" value="ECO:0007669"/>
    <property type="project" value="InterPro"/>
</dbReference>
<evidence type="ECO:0000256" key="4">
    <source>
        <dbReference type="ARBA" id="ARBA00023004"/>
    </source>
</evidence>
<keyword evidence="7" id="KW-1133">Transmembrane helix</keyword>
<reference evidence="8" key="1">
    <citation type="submission" date="2022-07" db="EMBL/GenBank/DDBJ databases">
        <title>Phylogenomic reconstructions and comparative analyses of Kickxellomycotina fungi.</title>
        <authorList>
            <person name="Reynolds N.K."/>
            <person name="Stajich J.E."/>
            <person name="Barry K."/>
            <person name="Grigoriev I.V."/>
            <person name="Crous P."/>
            <person name="Smith M.E."/>
        </authorList>
    </citation>
    <scope>NUCLEOTIDE SEQUENCE</scope>
    <source>
        <strain evidence="8">NRRL 3115</strain>
    </source>
</reference>
<keyword evidence="3 5" id="KW-0479">Metal-binding</keyword>
<name>A0A9W8G9Y9_9FUNG</name>
<proteinExistence type="inferred from homology"/>
<dbReference type="PRINTS" id="PR00385">
    <property type="entry name" value="P450"/>
</dbReference>
<dbReference type="GO" id="GO:0004497">
    <property type="term" value="F:monooxygenase activity"/>
    <property type="evidence" value="ECO:0007669"/>
    <property type="project" value="UniProtKB-KW"/>
</dbReference>
<keyword evidence="6" id="KW-0560">Oxidoreductase</keyword>
<evidence type="ECO:0000256" key="5">
    <source>
        <dbReference type="PIRSR" id="PIRSR602401-1"/>
    </source>
</evidence>
<dbReference type="SUPFAM" id="SSF48264">
    <property type="entry name" value="Cytochrome P450"/>
    <property type="match status" value="1"/>
</dbReference>
<evidence type="ECO:0008006" key="10">
    <source>
        <dbReference type="Google" id="ProtNLM"/>
    </source>
</evidence>
<accession>A0A9W8G9Y9</accession>
<keyword evidence="5 6" id="KW-0349">Heme</keyword>
<dbReference type="Proteomes" id="UP001151518">
    <property type="component" value="Unassembled WGS sequence"/>
</dbReference>
<evidence type="ECO:0000313" key="8">
    <source>
        <dbReference type="EMBL" id="KAJ2679095.1"/>
    </source>
</evidence>
<dbReference type="GO" id="GO:0016705">
    <property type="term" value="F:oxidoreductase activity, acting on paired donors, with incorporation or reduction of molecular oxygen"/>
    <property type="evidence" value="ECO:0007669"/>
    <property type="project" value="InterPro"/>
</dbReference>
<keyword evidence="7" id="KW-0812">Transmembrane</keyword>
<keyword evidence="7" id="KW-0472">Membrane</keyword>
<gene>
    <name evidence="8" type="ORF">GGI25_001867</name>
</gene>
<dbReference type="InterPro" id="IPR036396">
    <property type="entry name" value="Cyt_P450_sf"/>
</dbReference>
<dbReference type="GO" id="GO:0005506">
    <property type="term" value="F:iron ion binding"/>
    <property type="evidence" value="ECO:0007669"/>
    <property type="project" value="InterPro"/>
</dbReference>
<dbReference type="PRINTS" id="PR00463">
    <property type="entry name" value="EP450I"/>
</dbReference>
<dbReference type="InterPro" id="IPR001128">
    <property type="entry name" value="Cyt_P450"/>
</dbReference>
<dbReference type="Gene3D" id="1.10.630.10">
    <property type="entry name" value="Cytochrome P450"/>
    <property type="match status" value="1"/>
</dbReference>
<dbReference type="InterPro" id="IPR017972">
    <property type="entry name" value="Cyt_P450_CS"/>
</dbReference>
<comment type="caution">
    <text evidence="8">The sequence shown here is derived from an EMBL/GenBank/DDBJ whole genome shotgun (WGS) entry which is preliminary data.</text>
</comment>
<organism evidence="8 9">
    <name type="scientific">Coemansia spiralis</name>
    <dbReference type="NCBI Taxonomy" id="417178"/>
    <lineage>
        <taxon>Eukaryota</taxon>
        <taxon>Fungi</taxon>
        <taxon>Fungi incertae sedis</taxon>
        <taxon>Zoopagomycota</taxon>
        <taxon>Kickxellomycotina</taxon>
        <taxon>Kickxellomycetes</taxon>
        <taxon>Kickxellales</taxon>
        <taxon>Kickxellaceae</taxon>
        <taxon>Coemansia</taxon>
    </lineage>
</organism>
<evidence type="ECO:0000256" key="7">
    <source>
        <dbReference type="SAM" id="Phobius"/>
    </source>
</evidence>
<feature type="transmembrane region" description="Helical" evidence="7">
    <location>
        <begin position="192"/>
        <end position="211"/>
    </location>
</feature>
<evidence type="ECO:0000256" key="3">
    <source>
        <dbReference type="ARBA" id="ARBA00022723"/>
    </source>
</evidence>
<keyword evidence="6" id="KW-0503">Monooxygenase</keyword>
<evidence type="ECO:0000256" key="1">
    <source>
        <dbReference type="ARBA" id="ARBA00001971"/>
    </source>
</evidence>
<sequence length="536" mass="60353">MLPLFLSQWVFDSAILDALPPIHVILSNGLILACGLLIIKIVQRAYLTPLRHIPGPFLSSFTNLPLIYHIARGQYHRYTQALHDRYGDVVRIGYNKVSVSNLVELKQILSTHSFRKGVGYKKIRVLPRSTFSTTNPGFNKTRRRQLGSTYSLSMIRTYENSILEHGAFSLIRSWDACLANGKRKGRSEALVNFYYGFHAIAFDIIGVLGFGKSFDILATGNTRIIDAVHKSLAIGILKGNLPFGDQLQWLFRDMAREREFMISTAQAAITERQSQKSGACKIDGKGCGLDILQHLVDARDPLTGELIDNESLVSEIVLMLIAGTDTSSNTLSWTMLCLLHCPEVYSKLKTQVRSTFDRDSVIRFDDVRSSLPYLVAVVTESMRLHTVVAGFLPRQVPAMGAELMDGRYYLPEGTEVGISLSACHHNKSIWTNPSKFDPERFMGPDREERMRDVLAFSAGVRICLGRYLALTEMYTVLANIILKYNFRLPDFETDCFEEPVGHKRYHSVSDIPDTAFFNCSPKYPQKDCWMVISPAS</sequence>
<dbReference type="OrthoDB" id="1470350at2759"/>
<dbReference type="PROSITE" id="PS00086">
    <property type="entry name" value="CYTOCHROME_P450"/>
    <property type="match status" value="1"/>
</dbReference>
<feature type="binding site" description="axial binding residue" evidence="5">
    <location>
        <position position="463"/>
    </location>
    <ligand>
        <name>heme</name>
        <dbReference type="ChEBI" id="CHEBI:30413"/>
    </ligand>
    <ligandPart>
        <name>Fe</name>
        <dbReference type="ChEBI" id="CHEBI:18248"/>
    </ligandPart>
</feature>
<dbReference type="PANTHER" id="PTHR24305:SF166">
    <property type="entry name" value="CYTOCHROME P450 12A4, MITOCHONDRIAL-RELATED"/>
    <property type="match status" value="1"/>
</dbReference>
<evidence type="ECO:0000313" key="9">
    <source>
        <dbReference type="Proteomes" id="UP001151518"/>
    </source>
</evidence>
<dbReference type="EMBL" id="JANBTW010000015">
    <property type="protein sequence ID" value="KAJ2679095.1"/>
    <property type="molecule type" value="Genomic_DNA"/>
</dbReference>
<evidence type="ECO:0000256" key="6">
    <source>
        <dbReference type="RuleBase" id="RU000461"/>
    </source>
</evidence>
<protein>
    <recommendedName>
        <fullName evidence="10">Cytochrome P450</fullName>
    </recommendedName>
</protein>
<comment type="similarity">
    <text evidence="2 6">Belongs to the cytochrome P450 family.</text>
</comment>
<comment type="cofactor">
    <cofactor evidence="1 5">
        <name>heme</name>
        <dbReference type="ChEBI" id="CHEBI:30413"/>
    </cofactor>
</comment>
<dbReference type="InterPro" id="IPR002401">
    <property type="entry name" value="Cyt_P450_E_grp-I"/>
</dbReference>
<dbReference type="AlphaFoldDB" id="A0A9W8G9Y9"/>